<protein>
    <submittedName>
        <fullName evidence="2">Uncharacterized protein</fullName>
    </submittedName>
</protein>
<dbReference type="Proteomes" id="UP000546126">
    <property type="component" value="Unassembled WGS sequence"/>
</dbReference>
<dbReference type="InterPro" id="IPR011042">
    <property type="entry name" value="6-blade_b-propeller_TolB-like"/>
</dbReference>
<accession>A0A7Y6ILZ4</accession>
<gene>
    <name evidence="2" type="ORF">HT134_10390</name>
</gene>
<keyword evidence="1" id="KW-0472">Membrane</keyword>
<dbReference type="SUPFAM" id="SSF69304">
    <property type="entry name" value="Tricorn protease N-terminal domain"/>
    <property type="match status" value="1"/>
</dbReference>
<dbReference type="AlphaFoldDB" id="A0A7Y6ILZ4"/>
<evidence type="ECO:0000313" key="3">
    <source>
        <dbReference type="Proteomes" id="UP000546126"/>
    </source>
</evidence>
<sequence>MTGVEERLRDALAAKAATVPDDGATGVLPVPRARRSGGRWWAPVAVAAAIVVVVAATVVGTRTVAPVAPPVPAAPVTSALGGLAPPVRQVWPGAVHEIPTTAPGGRAFVPNGFVSDRVVVGQGLTKNRPDGIWSYDVDKRRFTRIAPLVKGRQPHGPVVSGDGYVAWSTIHDGNVEIWAVPVGGGVPRRLASVTAPVSSDNEIFGAQSLAIADGMAVWSASDGGVYRVRLNSKGAEWMLVLGSKGFHLVEWPWAGWPRKERGLDHEVTRPMEHLKNVITGETRDARAPSGRTSWNDCGLTWCLNGAEAWRRDGTGRRALPGAATDALLSGRFVLLHQRDRAGRAATAVHDIATGRTGLLFTTPTRKGDKAPPTLHLQDGMVWYQTGRGTQVLVDLAHAAR</sequence>
<reference evidence="2 3" key="1">
    <citation type="submission" date="2020-06" db="EMBL/GenBank/DDBJ databases">
        <authorList>
            <person name="Chanama M."/>
        </authorList>
    </citation>
    <scope>NUCLEOTIDE SEQUENCE [LARGE SCALE GENOMIC DNA]</scope>
    <source>
        <strain evidence="2 3">TBRC6557</strain>
    </source>
</reference>
<comment type="caution">
    <text evidence="2">The sequence shown here is derived from an EMBL/GenBank/DDBJ whole genome shotgun (WGS) entry which is preliminary data.</text>
</comment>
<feature type="transmembrane region" description="Helical" evidence="1">
    <location>
        <begin position="40"/>
        <end position="60"/>
    </location>
</feature>
<keyword evidence="3" id="KW-1185">Reference proteome</keyword>
<proteinExistence type="predicted"/>
<name>A0A7Y6ILZ4_9ACTN</name>
<keyword evidence="1" id="KW-0812">Transmembrane</keyword>
<keyword evidence="1" id="KW-1133">Transmembrane helix</keyword>
<evidence type="ECO:0000256" key="1">
    <source>
        <dbReference type="SAM" id="Phobius"/>
    </source>
</evidence>
<evidence type="ECO:0000313" key="2">
    <source>
        <dbReference type="EMBL" id="NUW40543.1"/>
    </source>
</evidence>
<dbReference type="EMBL" id="JABWGO010000001">
    <property type="protein sequence ID" value="NUW40543.1"/>
    <property type="molecule type" value="Genomic_DNA"/>
</dbReference>
<organism evidence="2 3">
    <name type="scientific">Nonomuraea rhodomycinica</name>
    <dbReference type="NCBI Taxonomy" id="1712872"/>
    <lineage>
        <taxon>Bacteria</taxon>
        <taxon>Bacillati</taxon>
        <taxon>Actinomycetota</taxon>
        <taxon>Actinomycetes</taxon>
        <taxon>Streptosporangiales</taxon>
        <taxon>Streptosporangiaceae</taxon>
        <taxon>Nonomuraea</taxon>
    </lineage>
</organism>
<dbReference type="Gene3D" id="2.120.10.30">
    <property type="entry name" value="TolB, C-terminal domain"/>
    <property type="match status" value="1"/>
</dbReference>
<dbReference type="RefSeq" id="WP_175599909.1">
    <property type="nucleotide sequence ID" value="NZ_JABWGO010000001.1"/>
</dbReference>